<evidence type="ECO:0000256" key="4">
    <source>
        <dbReference type="ARBA" id="ARBA00011245"/>
    </source>
</evidence>
<evidence type="ECO:0000256" key="5">
    <source>
        <dbReference type="ARBA" id="ARBA00013061"/>
    </source>
</evidence>
<name>A0A7S0XF04_9STRA</name>
<dbReference type="PANTHER" id="PTHR11406">
    <property type="entry name" value="PHOSPHOGLYCERATE KINASE"/>
    <property type="match status" value="1"/>
</dbReference>
<accession>A0A7S0XF04</accession>
<dbReference type="UniPathway" id="UPA00109">
    <property type="reaction ID" value="UER00185"/>
</dbReference>
<dbReference type="Gene3D" id="3.40.50.1260">
    <property type="entry name" value="Phosphoglycerate kinase, N-terminal domain"/>
    <property type="match status" value="2"/>
</dbReference>
<comment type="subunit">
    <text evidence="4 15">Monomer.</text>
</comment>
<evidence type="ECO:0000256" key="16">
    <source>
        <dbReference type="SAM" id="SignalP"/>
    </source>
</evidence>
<dbReference type="PROSITE" id="PS00111">
    <property type="entry name" value="PGLYCERATE_KINASE"/>
    <property type="match status" value="1"/>
</dbReference>
<keyword evidence="8" id="KW-0547">Nucleotide-binding</keyword>
<dbReference type="EC" id="2.7.2.3" evidence="5 14"/>
<evidence type="ECO:0000256" key="15">
    <source>
        <dbReference type="RuleBase" id="RU000696"/>
    </source>
</evidence>
<sequence>MIFARLLVLLAILCITLSFQLGGQMRLRSSFLEMAKKSVGDLTEADLKGKKVFVRVDFNVPLEKGVITDDTRIRGAIPTIKYLVEKGAKVLLSSHLGRPKGGYEAKFSLAPIVPRLSELLGKAVTFVPDPIGISVGAALSKSVDGDVFLLENVRFYPEEEKNDEAFAKKLAANADLYVNDAFGTAHRAHGSTEGVAKYLHPAVAGFLLQKELDYLQGAVENPKRPFAAIVGGSKVSSKITVIETLLNKVDKLVLGGGMVFTFLKARGYKVGKSLVEDDQLDLARKLEIIAKEKGVKLFLATDVNVADKFAPDANSKIVSIDNIPDDWLGLDVGPDTIKEIQAGLSDCKTIIWNGPLGVFEFDAFAKGTNAIAQLLADLTAKGAITIVGGGDSVAAIEKIGLADKVSHISTGGGASLELLEGKVLPGIAALNDA</sequence>
<keyword evidence="10 13" id="KW-0067">ATP-binding</keyword>
<dbReference type="PIRSF" id="PIRSF000724">
    <property type="entry name" value="Pgk"/>
    <property type="match status" value="1"/>
</dbReference>
<dbReference type="Pfam" id="PF00162">
    <property type="entry name" value="PGK"/>
    <property type="match status" value="1"/>
</dbReference>
<evidence type="ECO:0000256" key="6">
    <source>
        <dbReference type="ARBA" id="ARBA00016471"/>
    </source>
</evidence>
<feature type="binding site" evidence="13">
    <location>
        <position position="238"/>
    </location>
    <ligand>
        <name>ATP</name>
        <dbReference type="ChEBI" id="CHEBI:30616"/>
    </ligand>
</feature>
<feature type="binding site" evidence="12">
    <location>
        <begin position="57"/>
        <end position="59"/>
    </location>
    <ligand>
        <name>substrate</name>
    </ligand>
</feature>
<dbReference type="AlphaFoldDB" id="A0A7S0XF04"/>
<organism evidence="17">
    <name type="scientific">Chromulina nebulosa</name>
    <dbReference type="NCBI Taxonomy" id="96789"/>
    <lineage>
        <taxon>Eukaryota</taxon>
        <taxon>Sar</taxon>
        <taxon>Stramenopiles</taxon>
        <taxon>Ochrophyta</taxon>
        <taxon>Chrysophyceae</taxon>
        <taxon>Chromulinales</taxon>
        <taxon>Chromulinaceae</taxon>
        <taxon>Chromulina</taxon>
    </lineage>
</organism>
<keyword evidence="11" id="KW-0460">Magnesium</keyword>
<feature type="binding site" evidence="13">
    <location>
        <position position="360"/>
    </location>
    <ligand>
        <name>ATP</name>
        <dbReference type="ChEBI" id="CHEBI:30616"/>
    </ligand>
</feature>
<evidence type="ECO:0000256" key="14">
    <source>
        <dbReference type="RuleBase" id="RU000532"/>
    </source>
</evidence>
<feature type="binding site" evidence="12">
    <location>
        <begin position="95"/>
        <end position="98"/>
    </location>
    <ligand>
        <name>substrate</name>
    </ligand>
</feature>
<keyword evidence="16" id="KW-0732">Signal</keyword>
<dbReference type="EMBL" id="HBFD01004597">
    <property type="protein sequence ID" value="CAD8718805.1"/>
    <property type="molecule type" value="Transcribed_RNA"/>
</dbReference>
<feature type="binding site" evidence="13">
    <location>
        <begin position="389"/>
        <end position="392"/>
    </location>
    <ligand>
        <name>ATP</name>
        <dbReference type="ChEBI" id="CHEBI:30616"/>
    </ligand>
</feature>
<dbReference type="HAMAP" id="MF_00145">
    <property type="entry name" value="Phosphoglyc_kinase"/>
    <property type="match status" value="1"/>
</dbReference>
<comment type="cofactor">
    <cofactor evidence="2">
        <name>Mg(2+)</name>
        <dbReference type="ChEBI" id="CHEBI:18420"/>
    </cofactor>
</comment>
<evidence type="ECO:0000256" key="2">
    <source>
        <dbReference type="ARBA" id="ARBA00001946"/>
    </source>
</evidence>
<dbReference type="GO" id="GO:0006094">
    <property type="term" value="P:gluconeogenesis"/>
    <property type="evidence" value="ECO:0007669"/>
    <property type="project" value="TreeGrafter"/>
</dbReference>
<evidence type="ECO:0000313" key="17">
    <source>
        <dbReference type="EMBL" id="CAD8718805.1"/>
    </source>
</evidence>
<dbReference type="FunFam" id="3.40.50.1260:FF:000006">
    <property type="entry name" value="Phosphoglycerate kinase"/>
    <property type="match status" value="1"/>
</dbReference>
<evidence type="ECO:0000256" key="3">
    <source>
        <dbReference type="ARBA" id="ARBA00008982"/>
    </source>
</evidence>
<dbReference type="PANTHER" id="PTHR11406:SF23">
    <property type="entry name" value="PHOSPHOGLYCERATE KINASE 1, CHLOROPLASTIC-RELATED"/>
    <property type="match status" value="1"/>
</dbReference>
<dbReference type="GO" id="GO:0005829">
    <property type="term" value="C:cytosol"/>
    <property type="evidence" value="ECO:0007669"/>
    <property type="project" value="TreeGrafter"/>
</dbReference>
<dbReference type="GO" id="GO:0004618">
    <property type="term" value="F:phosphoglycerate kinase activity"/>
    <property type="evidence" value="ECO:0007669"/>
    <property type="project" value="UniProtKB-EC"/>
</dbReference>
<evidence type="ECO:0000256" key="7">
    <source>
        <dbReference type="ARBA" id="ARBA00022679"/>
    </source>
</evidence>
<evidence type="ECO:0000256" key="12">
    <source>
        <dbReference type="PIRSR" id="PIRSR000724-1"/>
    </source>
</evidence>
<keyword evidence="7 14" id="KW-0808">Transferase</keyword>
<gene>
    <name evidence="17" type="ORF">CNEB1095_LOCUS3008</name>
</gene>
<feature type="binding site" evidence="12">
    <location>
        <position position="72"/>
    </location>
    <ligand>
        <name>(2R)-3-phosphoglycerate</name>
        <dbReference type="ChEBI" id="CHEBI:58272"/>
    </ligand>
</feature>
<keyword evidence="9 14" id="KW-0418">Kinase</keyword>
<dbReference type="InterPro" id="IPR036043">
    <property type="entry name" value="Phosphoglycerate_kinase_sf"/>
</dbReference>
<dbReference type="CDD" id="cd00318">
    <property type="entry name" value="Phosphoglycerate_kinase"/>
    <property type="match status" value="1"/>
</dbReference>
<dbReference type="PRINTS" id="PR00477">
    <property type="entry name" value="PHGLYCKINASE"/>
</dbReference>
<evidence type="ECO:0000256" key="8">
    <source>
        <dbReference type="ARBA" id="ARBA00022741"/>
    </source>
</evidence>
<dbReference type="GO" id="GO:0005524">
    <property type="term" value="F:ATP binding"/>
    <property type="evidence" value="ECO:0007669"/>
    <property type="project" value="UniProtKB-KW"/>
</dbReference>
<dbReference type="GO" id="GO:0006096">
    <property type="term" value="P:glycolytic process"/>
    <property type="evidence" value="ECO:0007669"/>
    <property type="project" value="UniProtKB-UniPathway"/>
</dbReference>
<feature type="chain" id="PRO_5031325919" description="Phosphoglycerate kinase" evidence="16">
    <location>
        <begin position="19"/>
        <end position="433"/>
    </location>
</feature>
<dbReference type="InterPro" id="IPR015911">
    <property type="entry name" value="Phosphoglycerate_kinase_CS"/>
</dbReference>
<reference evidence="17" key="1">
    <citation type="submission" date="2021-01" db="EMBL/GenBank/DDBJ databases">
        <authorList>
            <person name="Corre E."/>
            <person name="Pelletier E."/>
            <person name="Niang G."/>
            <person name="Scheremetjew M."/>
            <person name="Finn R."/>
            <person name="Kale V."/>
            <person name="Holt S."/>
            <person name="Cochrane G."/>
            <person name="Meng A."/>
            <person name="Brown T."/>
            <person name="Cohen L."/>
        </authorList>
    </citation>
    <scope>NUCLEOTIDE SEQUENCE</scope>
    <source>
        <strain evidence="17">UTEXLB2642</strain>
    </source>
</reference>
<comment type="pathway">
    <text evidence="14">Carbohydrate degradation; glycolysis; pyruvate from D-glyceraldehyde 3-phosphate: step 2/5.</text>
</comment>
<dbReference type="SUPFAM" id="SSF53748">
    <property type="entry name" value="Phosphoglycerate kinase"/>
    <property type="match status" value="1"/>
</dbReference>
<evidence type="ECO:0000256" key="10">
    <source>
        <dbReference type="ARBA" id="ARBA00022840"/>
    </source>
</evidence>
<comment type="similarity">
    <text evidence="3 14">Belongs to the phosphoglycerate kinase family.</text>
</comment>
<evidence type="ECO:0000256" key="11">
    <source>
        <dbReference type="ARBA" id="ARBA00022842"/>
    </source>
</evidence>
<feature type="binding site" evidence="12">
    <location>
        <position position="154"/>
    </location>
    <ligand>
        <name>(2R)-3-phosphoglycerate</name>
        <dbReference type="ChEBI" id="CHEBI:58272"/>
    </ligand>
</feature>
<dbReference type="GO" id="GO:0043531">
    <property type="term" value="F:ADP binding"/>
    <property type="evidence" value="ECO:0007669"/>
    <property type="project" value="TreeGrafter"/>
</dbReference>
<evidence type="ECO:0000256" key="1">
    <source>
        <dbReference type="ARBA" id="ARBA00000642"/>
    </source>
</evidence>
<dbReference type="InterPro" id="IPR001576">
    <property type="entry name" value="Phosphoglycerate_kinase"/>
</dbReference>
<dbReference type="FunFam" id="3.40.50.1260:FF:000003">
    <property type="entry name" value="Phosphoglycerate kinase"/>
    <property type="match status" value="1"/>
</dbReference>
<feature type="signal peptide" evidence="16">
    <location>
        <begin position="1"/>
        <end position="18"/>
    </location>
</feature>
<proteinExistence type="inferred from homology"/>
<protein>
    <recommendedName>
        <fullName evidence="6 14">Phosphoglycerate kinase</fullName>
        <ecNumber evidence="5 14">2.7.2.3</ecNumber>
    </recommendedName>
</protein>
<comment type="catalytic activity">
    <reaction evidence="1 14">
        <text>(2R)-3-phosphoglycerate + ATP = (2R)-3-phospho-glyceroyl phosphate + ADP</text>
        <dbReference type="Rhea" id="RHEA:14801"/>
        <dbReference type="ChEBI" id="CHEBI:30616"/>
        <dbReference type="ChEBI" id="CHEBI:57604"/>
        <dbReference type="ChEBI" id="CHEBI:58272"/>
        <dbReference type="ChEBI" id="CHEBI:456216"/>
        <dbReference type="EC" id="2.7.2.3"/>
    </reaction>
</comment>
<dbReference type="InterPro" id="IPR015824">
    <property type="entry name" value="Phosphoglycerate_kinase_N"/>
</dbReference>
<evidence type="ECO:0000256" key="13">
    <source>
        <dbReference type="PIRSR" id="PIRSR000724-2"/>
    </source>
</evidence>
<feature type="binding site" evidence="12">
    <location>
        <position position="187"/>
    </location>
    <ligand>
        <name>(2R)-3-phosphoglycerate</name>
        <dbReference type="ChEBI" id="CHEBI:58272"/>
    </ligand>
</feature>
<evidence type="ECO:0000256" key="9">
    <source>
        <dbReference type="ARBA" id="ARBA00022777"/>
    </source>
</evidence>